<reference evidence="3" key="1">
    <citation type="submission" date="2017-02" db="UniProtKB">
        <authorList>
            <consortium name="WormBaseParasite"/>
        </authorList>
    </citation>
    <scope>IDENTIFICATION</scope>
</reference>
<dbReference type="EMBL" id="UZAE01014352">
    <property type="protein sequence ID" value="VDO13225.1"/>
    <property type="molecule type" value="Genomic_DNA"/>
</dbReference>
<gene>
    <name evidence="1" type="ORF">HNAJ_LOCUS12477</name>
</gene>
<name>A0A0R3TXA4_RODNA</name>
<keyword evidence="2" id="KW-1185">Reference proteome</keyword>
<dbReference type="Proteomes" id="UP000278807">
    <property type="component" value="Unassembled WGS sequence"/>
</dbReference>
<evidence type="ECO:0000313" key="1">
    <source>
        <dbReference type="EMBL" id="VDO13225.1"/>
    </source>
</evidence>
<protein>
    <submittedName>
        <fullName evidence="3">FAD-binding FR-type domain-containing protein</fullName>
    </submittedName>
</protein>
<dbReference type="AlphaFoldDB" id="A0A0R3TXA4"/>
<evidence type="ECO:0000313" key="3">
    <source>
        <dbReference type="WBParaSite" id="HNAJ_0001249201-mRNA-1"/>
    </source>
</evidence>
<reference evidence="1 2" key="2">
    <citation type="submission" date="2018-11" db="EMBL/GenBank/DDBJ databases">
        <authorList>
            <consortium name="Pathogen Informatics"/>
        </authorList>
    </citation>
    <scope>NUCLEOTIDE SEQUENCE [LARGE SCALE GENOMIC DNA]</scope>
</reference>
<accession>A0A0R3TXA4</accession>
<evidence type="ECO:0000313" key="2">
    <source>
        <dbReference type="Proteomes" id="UP000278807"/>
    </source>
</evidence>
<organism evidence="3">
    <name type="scientific">Rodentolepis nana</name>
    <name type="common">Dwarf tapeworm</name>
    <name type="synonym">Hymenolepis nana</name>
    <dbReference type="NCBI Taxonomy" id="102285"/>
    <lineage>
        <taxon>Eukaryota</taxon>
        <taxon>Metazoa</taxon>
        <taxon>Spiralia</taxon>
        <taxon>Lophotrochozoa</taxon>
        <taxon>Platyhelminthes</taxon>
        <taxon>Cestoda</taxon>
        <taxon>Eucestoda</taxon>
        <taxon>Cyclophyllidea</taxon>
        <taxon>Hymenolepididae</taxon>
        <taxon>Rodentolepis</taxon>
    </lineage>
</organism>
<proteinExistence type="predicted"/>
<dbReference type="WBParaSite" id="HNAJ_0001249201-mRNA-1">
    <property type="protein sequence ID" value="HNAJ_0001249201-mRNA-1"/>
    <property type="gene ID" value="HNAJ_0001249201"/>
</dbReference>
<sequence length="142" mass="15766">MELSEEIPITIQYKFVTANYIANILNLDVPLCQLPSRGALSDGQYFAAATPGQVGFRLFETKGDYITSVMNSVTHGPYMQLCLAIFKGVPVGSLKSFPRLALIGAQPEEIIHALDTKLPHLKFVNKGNLGSLICRRHEREYQ</sequence>